<evidence type="ECO:0000256" key="1">
    <source>
        <dbReference type="ARBA" id="ARBA00022771"/>
    </source>
</evidence>
<dbReference type="Pfam" id="PF14634">
    <property type="entry name" value="zf-RING_5"/>
    <property type="match status" value="1"/>
</dbReference>
<dbReference type="Proteomes" id="UP001165289">
    <property type="component" value="Unassembled WGS sequence"/>
</dbReference>
<organism evidence="5 6">
    <name type="scientific">Oopsacas minuta</name>
    <dbReference type="NCBI Taxonomy" id="111878"/>
    <lineage>
        <taxon>Eukaryota</taxon>
        <taxon>Metazoa</taxon>
        <taxon>Porifera</taxon>
        <taxon>Hexactinellida</taxon>
        <taxon>Hexasterophora</taxon>
        <taxon>Lyssacinosida</taxon>
        <taxon>Leucopsacidae</taxon>
        <taxon>Oopsacas</taxon>
    </lineage>
</organism>
<gene>
    <name evidence="5" type="ORF">LOD99_14286</name>
</gene>
<keyword evidence="3" id="KW-0175">Coiled coil</keyword>
<keyword evidence="1" id="KW-0479">Metal-binding</keyword>
<evidence type="ECO:0000259" key="4">
    <source>
        <dbReference type="Pfam" id="PF14634"/>
    </source>
</evidence>
<dbReference type="GO" id="GO:0007131">
    <property type="term" value="P:reciprocal meiotic recombination"/>
    <property type="evidence" value="ECO:0007669"/>
    <property type="project" value="InterPro"/>
</dbReference>
<keyword evidence="2" id="KW-0862">Zinc</keyword>
<dbReference type="PANTHER" id="PTHR14305:SF0">
    <property type="entry name" value="E3 UBIQUITIN-PROTEIN LIGASE CCNB1IP1"/>
    <property type="match status" value="1"/>
</dbReference>
<evidence type="ECO:0000313" key="6">
    <source>
        <dbReference type="Proteomes" id="UP001165289"/>
    </source>
</evidence>
<dbReference type="PANTHER" id="PTHR14305">
    <property type="entry name" value="E3 UBIQUITIN-PROTEIN LIGASE CCNB1IP1"/>
    <property type="match status" value="1"/>
</dbReference>
<dbReference type="GO" id="GO:0008270">
    <property type="term" value="F:zinc ion binding"/>
    <property type="evidence" value="ECO:0007669"/>
    <property type="project" value="UniProtKB-KW"/>
</dbReference>
<keyword evidence="6" id="KW-1185">Reference proteome</keyword>
<keyword evidence="1" id="KW-0863">Zinc-finger</keyword>
<dbReference type="EMBL" id="JAKMXF010000044">
    <property type="protein sequence ID" value="KAI6659946.1"/>
    <property type="molecule type" value="Genomic_DNA"/>
</dbReference>
<accession>A0AAV7KEU6</accession>
<dbReference type="GO" id="GO:0061630">
    <property type="term" value="F:ubiquitin protein ligase activity"/>
    <property type="evidence" value="ECO:0007669"/>
    <property type="project" value="InterPro"/>
</dbReference>
<proteinExistence type="predicted"/>
<evidence type="ECO:0000313" key="5">
    <source>
        <dbReference type="EMBL" id="KAI6659946.1"/>
    </source>
</evidence>
<reference evidence="5 6" key="1">
    <citation type="journal article" date="2023" name="BMC Biol.">
        <title>The compact genome of the sponge Oopsacas minuta (Hexactinellida) is lacking key metazoan core genes.</title>
        <authorList>
            <person name="Santini S."/>
            <person name="Schenkelaars Q."/>
            <person name="Jourda C."/>
            <person name="Duchesne M."/>
            <person name="Belahbib H."/>
            <person name="Rocher C."/>
            <person name="Selva M."/>
            <person name="Riesgo A."/>
            <person name="Vervoort M."/>
            <person name="Leys S.P."/>
            <person name="Kodjabachian L."/>
            <person name="Le Bivic A."/>
            <person name="Borchiellini C."/>
            <person name="Claverie J.M."/>
            <person name="Renard E."/>
        </authorList>
    </citation>
    <scope>NUCLEOTIDE SEQUENCE [LARGE SCALE GENOMIC DNA]</scope>
    <source>
        <strain evidence="5">SPO-2</strain>
    </source>
</reference>
<dbReference type="AlphaFoldDB" id="A0AAV7KEU6"/>
<protein>
    <submittedName>
        <fullName evidence="5">E3 ubiquitin-protein ligase CCNB1IP1-like</fullName>
    </submittedName>
</protein>
<comment type="caution">
    <text evidence="5">The sequence shown here is derived from an EMBL/GenBank/DDBJ whole genome shotgun (WGS) entry which is preliminary data.</text>
</comment>
<evidence type="ECO:0000256" key="2">
    <source>
        <dbReference type="ARBA" id="ARBA00022833"/>
    </source>
</evidence>
<feature type="coiled-coil region" evidence="3">
    <location>
        <begin position="134"/>
        <end position="182"/>
    </location>
</feature>
<feature type="domain" description="RING-type" evidence="4">
    <location>
        <begin position="7"/>
        <end position="50"/>
    </location>
</feature>
<dbReference type="InterPro" id="IPR042448">
    <property type="entry name" value="CCNB1IP1"/>
</dbReference>
<evidence type="ECO:0000256" key="3">
    <source>
        <dbReference type="SAM" id="Coils"/>
    </source>
</evidence>
<sequence>MESDLVCNFAKCRQTLGSFGWITSCSHVFCDEHGNHEFNRSANKRCPACKSDMNGKFNIVRADLHPSEEYKSMALAGQRPEVVMEICSRAIALWMYQSTQEKLYHEYSARQAKEKACDLEQYYEKQIVDTKTELNVIQMQLNGLRKDNEELKKNFNLVSDKLQERTRHCHKLQSQNDSLKRQAIKPGIFIEDDVTPPSQAAMTGQPSDFHFVFDHSADSHPIQQQFDMQPFRPISPHHPLSTLHSNTLAPHDANLENVPRVIMPFGTPPLDGEITKKLGRRKLN</sequence>
<dbReference type="InterPro" id="IPR001841">
    <property type="entry name" value="Znf_RING"/>
</dbReference>
<dbReference type="GO" id="GO:0000795">
    <property type="term" value="C:synaptonemal complex"/>
    <property type="evidence" value="ECO:0007669"/>
    <property type="project" value="InterPro"/>
</dbReference>
<name>A0AAV7KEU6_9METZ</name>